<comment type="catalytic activity">
    <reaction evidence="1">
        <text>Thiol-dependent hydrolysis of ester, thioester, amide, peptide and isopeptide bonds formed by the C-terminal Gly of ubiquitin (a 76-residue protein attached to proteins as an intracellular targeting signal).</text>
        <dbReference type="EC" id="3.4.19.12"/>
    </reaction>
</comment>
<dbReference type="PROSITE" id="PS51283">
    <property type="entry name" value="DUSP"/>
    <property type="match status" value="1"/>
</dbReference>
<evidence type="ECO:0000313" key="11">
    <source>
        <dbReference type="EMBL" id="VEU22888.1"/>
    </source>
</evidence>
<dbReference type="EMBL" id="CAACVR010000033">
    <property type="protein sequence ID" value="VEU22888.1"/>
    <property type="molecule type" value="Genomic_DNA"/>
</dbReference>
<gene>
    <name evidence="11" type="ORF">BRENAR_LOCUS3619</name>
</gene>
<protein>
    <recommendedName>
        <fullName evidence="3">ubiquitinyl hydrolase 1</fullName>
        <ecNumber evidence="3">3.4.19.12</ecNumber>
    </recommendedName>
</protein>
<name>A0A448YPW3_BRENA</name>
<evidence type="ECO:0000313" key="12">
    <source>
        <dbReference type="Proteomes" id="UP000290900"/>
    </source>
</evidence>
<dbReference type="Gene3D" id="3.90.70.10">
    <property type="entry name" value="Cysteine proteinases"/>
    <property type="match status" value="2"/>
</dbReference>
<dbReference type="CDD" id="cd02674">
    <property type="entry name" value="Peptidase_C19R"/>
    <property type="match status" value="1"/>
</dbReference>
<dbReference type="OrthoDB" id="292964at2759"/>
<dbReference type="InterPro" id="IPR018200">
    <property type="entry name" value="USP_CS"/>
</dbReference>
<dbReference type="PANTHER" id="PTHR21646:SF24">
    <property type="entry name" value="UBIQUITIN CARBOXYL-TERMINAL HYDROLASE"/>
    <property type="match status" value="1"/>
</dbReference>
<feature type="compositionally biased region" description="Low complexity" evidence="8">
    <location>
        <begin position="113"/>
        <end position="135"/>
    </location>
</feature>
<dbReference type="STRING" id="13370.A0A448YPW3"/>
<dbReference type="SUPFAM" id="SSF143791">
    <property type="entry name" value="DUSP-like"/>
    <property type="match status" value="1"/>
</dbReference>
<keyword evidence="7" id="KW-0788">Thiol protease</keyword>
<evidence type="ECO:0000256" key="1">
    <source>
        <dbReference type="ARBA" id="ARBA00000707"/>
    </source>
</evidence>
<dbReference type="InterPro" id="IPR028889">
    <property type="entry name" value="USP"/>
</dbReference>
<evidence type="ECO:0000256" key="6">
    <source>
        <dbReference type="ARBA" id="ARBA00022801"/>
    </source>
</evidence>
<dbReference type="GO" id="GO:0004843">
    <property type="term" value="F:cysteine-type deubiquitinase activity"/>
    <property type="evidence" value="ECO:0007669"/>
    <property type="project" value="UniProtKB-EC"/>
</dbReference>
<proteinExistence type="inferred from homology"/>
<dbReference type="AlphaFoldDB" id="A0A448YPW3"/>
<reference evidence="11 12" key="1">
    <citation type="submission" date="2018-12" db="EMBL/GenBank/DDBJ databases">
        <authorList>
            <person name="Tiukova I."/>
            <person name="Dainat J."/>
        </authorList>
    </citation>
    <scope>NUCLEOTIDE SEQUENCE [LARGE SCALE GENOMIC DNA]</scope>
</reference>
<keyword evidence="5" id="KW-0833">Ubl conjugation pathway</keyword>
<dbReference type="Pfam" id="PF00443">
    <property type="entry name" value="UCH"/>
    <property type="match status" value="1"/>
</dbReference>
<feature type="compositionally biased region" description="Acidic residues" evidence="8">
    <location>
        <begin position="1155"/>
        <end position="1173"/>
    </location>
</feature>
<dbReference type="InterPro" id="IPR050185">
    <property type="entry name" value="Ub_carboxyl-term_hydrolase"/>
</dbReference>
<evidence type="ECO:0000259" key="10">
    <source>
        <dbReference type="PROSITE" id="PS51283"/>
    </source>
</evidence>
<dbReference type="Proteomes" id="UP000290900">
    <property type="component" value="Unassembled WGS sequence"/>
</dbReference>
<keyword evidence="12" id="KW-1185">Reference proteome</keyword>
<dbReference type="PROSITE" id="PS00972">
    <property type="entry name" value="USP_1"/>
    <property type="match status" value="1"/>
</dbReference>
<dbReference type="InParanoid" id="A0A448YPW3"/>
<evidence type="ECO:0000259" key="9">
    <source>
        <dbReference type="PROSITE" id="PS50235"/>
    </source>
</evidence>
<feature type="region of interest" description="Disordered" evidence="8">
    <location>
        <begin position="1"/>
        <end position="49"/>
    </location>
</feature>
<evidence type="ECO:0000256" key="5">
    <source>
        <dbReference type="ARBA" id="ARBA00022786"/>
    </source>
</evidence>
<feature type="compositionally biased region" description="Low complexity" evidence="8">
    <location>
        <begin position="881"/>
        <end position="899"/>
    </location>
</feature>
<accession>A0A448YPW3</accession>
<feature type="region of interest" description="Disordered" evidence="8">
    <location>
        <begin position="93"/>
        <end position="135"/>
    </location>
</feature>
<organism evidence="11 12">
    <name type="scientific">Brettanomyces naardenensis</name>
    <name type="common">Yeast</name>
    <dbReference type="NCBI Taxonomy" id="13370"/>
    <lineage>
        <taxon>Eukaryota</taxon>
        <taxon>Fungi</taxon>
        <taxon>Dikarya</taxon>
        <taxon>Ascomycota</taxon>
        <taxon>Saccharomycotina</taxon>
        <taxon>Pichiomycetes</taxon>
        <taxon>Pichiales</taxon>
        <taxon>Pichiaceae</taxon>
        <taxon>Brettanomyces</taxon>
    </lineage>
</organism>
<dbReference type="FunCoup" id="A0A448YPW3">
    <property type="interactions" value="854"/>
</dbReference>
<comment type="similarity">
    <text evidence="2">Belongs to the peptidase C19 family.</text>
</comment>
<dbReference type="EC" id="3.4.19.12" evidence="3"/>
<feature type="domain" description="DUSP" evidence="10">
    <location>
        <begin position="136"/>
        <end position="238"/>
    </location>
</feature>
<dbReference type="GO" id="GO:0006508">
    <property type="term" value="P:proteolysis"/>
    <property type="evidence" value="ECO:0007669"/>
    <property type="project" value="UniProtKB-KW"/>
</dbReference>
<keyword evidence="4" id="KW-0645">Protease</keyword>
<dbReference type="SUPFAM" id="SSF54001">
    <property type="entry name" value="Cysteine proteinases"/>
    <property type="match status" value="1"/>
</dbReference>
<keyword evidence="6" id="KW-0378">Hydrolase</keyword>
<feature type="compositionally biased region" description="Basic and acidic residues" evidence="8">
    <location>
        <begin position="17"/>
        <end position="32"/>
    </location>
</feature>
<evidence type="ECO:0000256" key="3">
    <source>
        <dbReference type="ARBA" id="ARBA00012759"/>
    </source>
</evidence>
<feature type="compositionally biased region" description="Low complexity" evidence="8">
    <location>
        <begin position="95"/>
        <end position="104"/>
    </location>
</feature>
<dbReference type="PROSITE" id="PS00973">
    <property type="entry name" value="USP_2"/>
    <property type="match status" value="1"/>
</dbReference>
<dbReference type="PANTHER" id="PTHR21646">
    <property type="entry name" value="UBIQUITIN CARBOXYL-TERMINAL HYDROLASE"/>
    <property type="match status" value="1"/>
</dbReference>
<dbReference type="InterPro" id="IPR001394">
    <property type="entry name" value="Peptidase_C19_UCH"/>
</dbReference>
<evidence type="ECO:0000256" key="8">
    <source>
        <dbReference type="SAM" id="MobiDB-lite"/>
    </source>
</evidence>
<dbReference type="InterPro" id="IPR038765">
    <property type="entry name" value="Papain-like_cys_pep_sf"/>
</dbReference>
<dbReference type="Gene3D" id="3.30.2230.10">
    <property type="entry name" value="DUSP-like"/>
    <property type="match status" value="1"/>
</dbReference>
<dbReference type="InterPro" id="IPR035927">
    <property type="entry name" value="DUSP-like_sf"/>
</dbReference>
<evidence type="ECO:0000256" key="2">
    <source>
        <dbReference type="ARBA" id="ARBA00009085"/>
    </source>
</evidence>
<feature type="domain" description="USP" evidence="9">
    <location>
        <begin position="384"/>
        <end position="1117"/>
    </location>
</feature>
<dbReference type="PROSITE" id="PS50235">
    <property type="entry name" value="USP_3"/>
    <property type="match status" value="1"/>
</dbReference>
<dbReference type="GO" id="GO:0016579">
    <property type="term" value="P:protein deubiquitination"/>
    <property type="evidence" value="ECO:0007669"/>
    <property type="project" value="InterPro"/>
</dbReference>
<dbReference type="InterPro" id="IPR006615">
    <property type="entry name" value="Pept_C19_DUSP"/>
</dbReference>
<feature type="region of interest" description="Disordered" evidence="8">
    <location>
        <begin position="1147"/>
        <end position="1195"/>
    </location>
</feature>
<feature type="region of interest" description="Disordered" evidence="8">
    <location>
        <begin position="868"/>
        <end position="903"/>
    </location>
</feature>
<evidence type="ECO:0000256" key="4">
    <source>
        <dbReference type="ARBA" id="ARBA00022670"/>
    </source>
</evidence>
<evidence type="ECO:0000256" key="7">
    <source>
        <dbReference type="ARBA" id="ARBA00022807"/>
    </source>
</evidence>
<sequence>MSDSSETTAPYEEGQETLDRRISGDGDDRESTGSRGRPTKGKDVDVHAHAHALAPSLALQPSQYNHVPKVATHLIEPAASAATGLSPQLSYTALSPPVSSTTSPSAPPRDSRGSSPASPASTSSNSSPSSPSTPLQVLLRRRLRAQQLQHDSSSLLKAGDKVFAVSGSWLHRFFTTSFEESDLDIDSQIGQLSSADILDDTGLVLTSQFEFVSPQLFNKLCQWYGWKEGDPLVERSVYYSSSKQQLDVEAWPLYVIPHTLSSSAASVNRFRTADAKPFLISSHSTTRQLKRSIENLFGIPSHSKCRLWQVNIGPDSFSFPSVVIPSFVESITERKLIPTGKKHGFQTLEQRHVRSGHILLEFRQPDGTYLMDTACGIIMNDGLVGLNNLGNTCYMNSALQCLVHISELTYYFLYDYYKGEINKGNPLGKQGKIAETFGSLIKHLFDRRFIDHQSSFAPRDFRYTIGYFNTIFSDYRQQDSQEFIAFLLDGLHEDLNRVLQKPYVEKPELPEGKVEDEVEIRKLADQCWDAHKKRNNSIVIDLFVGQYKSTLICPECNHVSITFDPYNDLTLPLPIARKWHHRVKILPHEGEPQSFEVELLRSSNFYDLKEYVSKAMNVPMNELICLEVFQSQVYKNYEDKDSDTRYMPISDLISKGDDIWFYQVPHDAGDLVVPVFSTVGGGLSSKAFGIPFFITLSEEEQSSYGSIREKLEMKFTQLSTYHYFEKVRSQSKAEYTIEDFPKLDEDMKKRLTEIQHNDDELASLISLANPELPGDYAFQVKLLSGRKVRTRRSFASRFGHHVGYHSFAFGRSLQADEVSEDGEEDDNLWIPETNGDFGGLQDLLGKLDPLKRALYTYHAIDDEASETKLASPDLVSPDLASSKSPISESPVSNSPASSEDAVAPLSGPLVGERTALVCEWDAELFDVFFTGLEDEEDGGRETWTHPSILHNEDLENSRKEAAARRKKTIGLDDCLELFSKPEILGEQDLWFCPYCKEHRQATKKIEIWSVPDILTIHLKRFESSRSFSDKIDALVEFPIEGLDLSPYATDTANKKDLIYDLCGVDNHFGGTGGGHYTAFVKNFVDGKWYYYDDARVTPANPEDSIRGSAYLLFYRRRTGGEPVGGEYFKKMEEEIKLKREEREGKIKEMERAECGEEEEEEEEEDEDCEDEKSPEENGCDLSPSISATDDSTVKRRKMVSGLIGSTMMGLSNSEMNLEFPISDREEVMSTVSSSANAPNECD</sequence>